<evidence type="ECO:0000259" key="14">
    <source>
        <dbReference type="PROSITE" id="PS51189"/>
    </source>
</evidence>
<dbReference type="GO" id="GO:0000184">
    <property type="term" value="P:nuclear-transcribed mRNA catabolic process, nonsense-mediated decay"/>
    <property type="evidence" value="ECO:0007669"/>
    <property type="project" value="UniProtKB-KW"/>
</dbReference>
<dbReference type="Pfam" id="PF15785">
    <property type="entry name" value="SMG1"/>
    <property type="match status" value="1"/>
</dbReference>
<feature type="compositionally biased region" description="Polar residues" evidence="12">
    <location>
        <begin position="3467"/>
        <end position="3482"/>
    </location>
</feature>
<dbReference type="Proteomes" id="UP000823388">
    <property type="component" value="Chromosome 9K"/>
</dbReference>
<dbReference type="SMART" id="SM01343">
    <property type="entry name" value="FATC"/>
    <property type="match status" value="1"/>
</dbReference>
<name>A0A8T0NCU9_PANVG</name>
<evidence type="ECO:0000259" key="15">
    <source>
        <dbReference type="PROSITE" id="PS51190"/>
    </source>
</evidence>
<dbReference type="CDD" id="cd05170">
    <property type="entry name" value="PIKKc_SMG1"/>
    <property type="match status" value="1"/>
</dbReference>
<dbReference type="InterPro" id="IPR031559">
    <property type="entry name" value="SMG1"/>
</dbReference>
<dbReference type="CDD" id="cd22265">
    <property type="entry name" value="UDM1_RNF168"/>
    <property type="match status" value="1"/>
</dbReference>
<comment type="similarity">
    <text evidence="1">Belongs to the PI3/PI4-kinase family.</text>
</comment>
<dbReference type="GO" id="GO:0006281">
    <property type="term" value="P:DNA repair"/>
    <property type="evidence" value="ECO:0007669"/>
    <property type="project" value="UniProtKB-KW"/>
</dbReference>
<evidence type="ECO:0000256" key="6">
    <source>
        <dbReference type="ARBA" id="ARBA00022777"/>
    </source>
</evidence>
<dbReference type="InterPro" id="IPR000403">
    <property type="entry name" value="PI3/4_kinase_cat_dom"/>
</dbReference>
<dbReference type="GO" id="GO:0005694">
    <property type="term" value="C:chromosome"/>
    <property type="evidence" value="ECO:0007669"/>
    <property type="project" value="TreeGrafter"/>
</dbReference>
<feature type="domain" description="PI3K/PI4K catalytic" evidence="13">
    <location>
        <begin position="1943"/>
        <end position="2287"/>
    </location>
</feature>
<gene>
    <name evidence="16" type="ORF">PVAP13_9KG030082</name>
</gene>
<feature type="domain" description="FAT" evidence="14">
    <location>
        <begin position="1160"/>
        <end position="1731"/>
    </location>
</feature>
<dbReference type="GO" id="GO:0005634">
    <property type="term" value="C:nucleus"/>
    <property type="evidence" value="ECO:0007669"/>
    <property type="project" value="UniProtKB-SubCell"/>
</dbReference>
<dbReference type="PROSITE" id="PS51189">
    <property type="entry name" value="FAT"/>
    <property type="match status" value="1"/>
</dbReference>
<comment type="caution">
    <text evidence="16">The sequence shown here is derived from an EMBL/GenBank/DDBJ whole genome shotgun (WGS) entry which is preliminary data.</text>
</comment>
<dbReference type="GO" id="GO:0004674">
    <property type="term" value="F:protein serine/threonine kinase activity"/>
    <property type="evidence" value="ECO:0007669"/>
    <property type="project" value="UniProtKB-KW"/>
</dbReference>
<accession>A0A8T0NCU9</accession>
<feature type="domain" description="FATC" evidence="15">
    <location>
        <begin position="3666"/>
        <end position="3698"/>
    </location>
</feature>
<dbReference type="InterPro" id="IPR039414">
    <property type="entry name" value="SMG1_PIKKc"/>
</dbReference>
<dbReference type="GO" id="GO:0000077">
    <property type="term" value="P:DNA damage checkpoint signaling"/>
    <property type="evidence" value="ECO:0007669"/>
    <property type="project" value="TreeGrafter"/>
</dbReference>
<feature type="region of interest" description="Disordered" evidence="12">
    <location>
        <begin position="2581"/>
        <end position="2609"/>
    </location>
</feature>
<keyword evidence="5" id="KW-0547">Nucleotide-binding</keyword>
<evidence type="ECO:0000313" key="17">
    <source>
        <dbReference type="Proteomes" id="UP000823388"/>
    </source>
</evidence>
<dbReference type="EC" id="2.7.11.1" evidence="2"/>
<dbReference type="Gene3D" id="3.30.1010.10">
    <property type="entry name" value="Phosphatidylinositol 3-kinase Catalytic Subunit, Chain A, domain 4"/>
    <property type="match status" value="1"/>
</dbReference>
<dbReference type="InterPro" id="IPR036940">
    <property type="entry name" value="PI3/4_kinase_cat_sf"/>
</dbReference>
<feature type="coiled-coil region" evidence="11">
    <location>
        <begin position="3042"/>
        <end position="3069"/>
    </location>
</feature>
<dbReference type="PANTHER" id="PTHR11139:SF71">
    <property type="entry name" value="SERINE_THREONINE-PROTEIN KINASE SMG1"/>
    <property type="match status" value="1"/>
</dbReference>
<dbReference type="PROSITE" id="PS50290">
    <property type="entry name" value="PI3_4_KINASE_3"/>
    <property type="match status" value="1"/>
</dbReference>
<dbReference type="PANTHER" id="PTHR11139">
    <property type="entry name" value="ATAXIA TELANGIECTASIA MUTATED ATM -RELATED"/>
    <property type="match status" value="1"/>
</dbReference>
<evidence type="ECO:0000256" key="1">
    <source>
        <dbReference type="ARBA" id="ARBA00011031"/>
    </source>
</evidence>
<organism evidence="16 17">
    <name type="scientific">Panicum virgatum</name>
    <name type="common">Blackwell switchgrass</name>
    <dbReference type="NCBI Taxonomy" id="38727"/>
    <lineage>
        <taxon>Eukaryota</taxon>
        <taxon>Viridiplantae</taxon>
        <taxon>Streptophyta</taxon>
        <taxon>Embryophyta</taxon>
        <taxon>Tracheophyta</taxon>
        <taxon>Spermatophyta</taxon>
        <taxon>Magnoliopsida</taxon>
        <taxon>Liliopsida</taxon>
        <taxon>Poales</taxon>
        <taxon>Poaceae</taxon>
        <taxon>PACMAD clade</taxon>
        <taxon>Panicoideae</taxon>
        <taxon>Panicodae</taxon>
        <taxon>Paniceae</taxon>
        <taxon>Panicinae</taxon>
        <taxon>Panicum</taxon>
        <taxon>Panicum sect. Hiantes</taxon>
    </lineage>
</organism>
<dbReference type="FunFam" id="3.30.1010.10:FF:000029">
    <property type="entry name" value="Serine/threonine-protein kinase SMG1"/>
    <property type="match status" value="1"/>
</dbReference>
<dbReference type="InterPro" id="IPR011009">
    <property type="entry name" value="Kinase-like_dom_sf"/>
</dbReference>
<keyword evidence="11" id="KW-0175">Coiled coil</keyword>
<comment type="catalytic activity">
    <reaction evidence="10">
        <text>L-seryl-[protein] + ATP = O-phospho-L-seryl-[protein] + ADP + H(+)</text>
        <dbReference type="Rhea" id="RHEA:17989"/>
        <dbReference type="Rhea" id="RHEA-COMP:9863"/>
        <dbReference type="Rhea" id="RHEA-COMP:11604"/>
        <dbReference type="ChEBI" id="CHEBI:15378"/>
        <dbReference type="ChEBI" id="CHEBI:29999"/>
        <dbReference type="ChEBI" id="CHEBI:30616"/>
        <dbReference type="ChEBI" id="CHEBI:83421"/>
        <dbReference type="ChEBI" id="CHEBI:456216"/>
        <dbReference type="EC" id="2.7.11.1"/>
    </reaction>
</comment>
<evidence type="ECO:0000256" key="5">
    <source>
        <dbReference type="ARBA" id="ARBA00022741"/>
    </source>
</evidence>
<evidence type="ECO:0000256" key="8">
    <source>
        <dbReference type="ARBA" id="ARBA00023161"/>
    </source>
</evidence>
<dbReference type="SUPFAM" id="SSF56112">
    <property type="entry name" value="Protein kinase-like (PK-like)"/>
    <property type="match status" value="1"/>
</dbReference>
<dbReference type="Pfam" id="PF02260">
    <property type="entry name" value="FATC"/>
    <property type="match status" value="1"/>
</dbReference>
<keyword evidence="6" id="KW-0418">Kinase</keyword>
<keyword evidence="8" id="KW-0866">Nonsense-mediated mRNA decay</keyword>
<dbReference type="Gene3D" id="1.10.1070.11">
    <property type="entry name" value="Phosphatidylinositol 3-/4-kinase, catalytic domain"/>
    <property type="match status" value="1"/>
</dbReference>
<dbReference type="InterPro" id="IPR003152">
    <property type="entry name" value="FATC_dom"/>
</dbReference>
<keyword evidence="7" id="KW-0067">ATP-binding</keyword>
<dbReference type="Pfam" id="PF00454">
    <property type="entry name" value="PI3_PI4_kinase"/>
    <property type="match status" value="1"/>
</dbReference>
<dbReference type="InterPro" id="IPR050517">
    <property type="entry name" value="DDR_Repair_Kinase"/>
</dbReference>
<evidence type="ECO:0000256" key="9">
    <source>
        <dbReference type="ARBA" id="ARBA00047899"/>
    </source>
</evidence>
<evidence type="ECO:0000256" key="3">
    <source>
        <dbReference type="ARBA" id="ARBA00022527"/>
    </source>
</evidence>
<feature type="region of interest" description="Disordered" evidence="12">
    <location>
        <begin position="3459"/>
        <end position="3502"/>
    </location>
</feature>
<dbReference type="FunFam" id="1.10.1070.11:FF:000023">
    <property type="entry name" value="serine/threonine-protein kinase SMG1 isoform X1"/>
    <property type="match status" value="1"/>
</dbReference>
<dbReference type="PROSITE" id="PS00916">
    <property type="entry name" value="PI3_4_KINASE_2"/>
    <property type="match status" value="1"/>
</dbReference>
<evidence type="ECO:0000256" key="7">
    <source>
        <dbReference type="ARBA" id="ARBA00022840"/>
    </source>
</evidence>
<evidence type="ECO:0000256" key="12">
    <source>
        <dbReference type="SAM" id="MobiDB-lite"/>
    </source>
</evidence>
<evidence type="ECO:0000259" key="13">
    <source>
        <dbReference type="PROSITE" id="PS50290"/>
    </source>
</evidence>
<dbReference type="InterPro" id="IPR018936">
    <property type="entry name" value="PI3/4_kinase_CS"/>
</dbReference>
<evidence type="ECO:0000256" key="4">
    <source>
        <dbReference type="ARBA" id="ARBA00022679"/>
    </source>
</evidence>
<dbReference type="SMART" id="SM00146">
    <property type="entry name" value="PI3Kc"/>
    <property type="match status" value="1"/>
</dbReference>
<evidence type="ECO:0000313" key="16">
    <source>
        <dbReference type="EMBL" id="KAG2546029.1"/>
    </source>
</evidence>
<evidence type="ECO:0000256" key="10">
    <source>
        <dbReference type="ARBA" id="ARBA00048679"/>
    </source>
</evidence>
<dbReference type="SUPFAM" id="SSF48371">
    <property type="entry name" value="ARM repeat"/>
    <property type="match status" value="2"/>
</dbReference>
<keyword evidence="3" id="KW-0723">Serine/threonine-protein kinase</keyword>
<dbReference type="EMBL" id="CM029053">
    <property type="protein sequence ID" value="KAG2546029.1"/>
    <property type="molecule type" value="Genomic_DNA"/>
</dbReference>
<dbReference type="PROSITE" id="PS51190">
    <property type="entry name" value="FATC"/>
    <property type="match status" value="1"/>
</dbReference>
<feature type="compositionally biased region" description="Basic and acidic residues" evidence="12">
    <location>
        <begin position="2581"/>
        <end position="2596"/>
    </location>
</feature>
<sequence length="3698" mass="411070">MQNPRPSYAHHQLQQHLSSLLSAAAGEPPHPSDDASRTAALSNLRLSFLHPPNRPLLPALAPFLAPPLSVLLADDASYAVRRAAVSAYATLCAVLCSHEAPGGLPDGFVAWALPLLGDPSSAALVAEGLRELLATGDVAPVERFVPPLLAACRDVLEDERTSLSVLRCLLGLLMLIAAKFPHCFRPQFVDIMDLLLGWAFVPDLADADRSMIMDSFLQFQWHWLGNLQFSLGLLPKFLADMEVLVHDPNLAASHNSGRLRPLFACFSTVLQIMASGVAERNNLRELVAGPLEGLAPQLLRCASVIASKLGWSERMEEASRCLVLLAEILQERFAEFYVLFVDVLAQSLEVASSAQLVAALKTNLQVLLLQNLGLRASSVGALLDFSSILPKLRLHPNHTVVANSAATYLFCLQHGSEDVVDQATASLMKELELIKSLLEEGLVSYPDIQSLSLEPNNERKSKSNSVAHSWAQYSEDQLLSLMKFDLKILLATIALDTKKRNERATSLTSFISEKLDPFGTPFHNFLEMQFQIFSTLHKLSNMELSSIMPTSESFERGSGGSKIQLISCECKKKFVPKYGKYIVQGLNASSSMTLKLEALDWIASFENLIRGMERDVDKFSFSYEVIGDATLSNGILFTVLDCAYDREPKVRCHVALTLELLFLGRLINPLNFSVVAQVLLDKLSDPDSNVKDAFLRLFSIALPITTYVFGLLVDKHSYLNSSDIANMSNHCMNWRHVLAVKQQPRKLHWQQLVSILSYLSLRLKLPLSSWVQRLVFSYRGKKDMLSGHTDMSGDADGNEHPKGPGVDRATIDRIYSVNNHAAVWWGIHEAARHCINLRLRTHLGGPTQTFAALERMLLDVTNVLTPEAKEGEGRYTGPADISLLPMRLLLDFVEALKKYAYNAYEGSFVLSPPPKASSVFFRANKRVCEEWFSRIRDPMLNAGLAMHCSDAVVHYCSLRLVDLRNLAVSSLRGNSHTGGATESHHGFRERLEADVLKVLRHASLSLCRCHEIDALVGLQKWAVSTFYTYFEQDNQLVRGVSDCDKYFSWMSGLIYQSQGQYEKAAAHYSHLLQSEEALTYMKSDGIQYIIERVIECYTSLSDWKCLESWLAELQVLRAVHAGKPYSGALTSAGNELNAIHAMACFDEGDFHSAWGYLDLTPKSSSELTLDPKVAIERSELMLLRGMLRSNSKLEGIKEELDKAKLMLDEALSVLPLNGLPEAAACAGQLHCIFAFEEASGLTYRNGPNQSQSIMDSLQKLLHDPVDRMHQDCSMWLKLFKVYRDTQPSSLSTLLLCQKLASLARKQGNFMLATRLNQYLINHPLKSSDEMDKEVFELNIKYEGALLKREKGNNEEALSDMWSLVRASVQSTINCSSDIGTSRSVIARACLKLSTWMEQENSTPILNTIIPKVIEDFSHSDGIQNGTQKLLFGDSVSVSTLNYHALAQEIIGTARKISWQLCPSMGKAWLAYAYWCFTHASYSLSGKDSNLQNSLSPVLQPELSPDRYHLTDEEKSEVEEIIRSICADKHANHVGCDYPVTADPVTLLIEQAIHMIETAAGAPGFEAREGEDPPAVLASELTVLCKCDCAKDKAPLIDKLIEIWWSLRKRRVSLFGHAAHAYFQYLQNSSTELQSSYHLDALKGKTRSYTMRAMLYLLHIMLNYGVELKETLESGVSAVPLLPWQEIIPQLFARLSSHPEKIVRELLESILLKLGKLSPCSIVYPTLVDINACEGEPSEELQRISDFLVKLYPNLIKDVKLAIEELGMITVLWEEQWLSTLQDLRSDVLRRINILKEEAARVAANSTLSSSEKNKINAAKFSAVMTPIIVALERRLASTSREPKTSHEMWFHKEYNGKLKHAIATLKTPPGSLTTLGEIWQPFDSIAASLATHQRKSCISLSEIAPHLAALSTSDIPMPGFEKQILDSLESFAGNHGTVTVSSFCKEVTILSTKTRPKKLILQGSDGQRYTYLLKGREDLRLDSRIMQLLEAINSLLYSSSDTRSRNIALRFYSVTPVSGRAGLIQWVENVSSIYTVYKSWQKRSQLAQAEAQLSSVSTVNIHNPVPPVPRPSDMFYGKIIPALKEKGIKRVVSRRDWPLDVKKKVLLELMNETPKQILWQEMWCASEGFRNFNSKVKRFSSSVAAMSMVGHMLGLGDRHLDNILMDFSNGDVVHIDYNICFDKGKRLKIPEIVPFRLTQTIESALGLTGVEGVFRVSCEEVMNVLLKNKDIILMLLEVFVWDPLIEWTRGNIQDEAGIAGEEKKGMELAVSLSLFSSRIQEIRVPLQEHKDIFLTNLPATVSALKKFLDTLDHYEVASAIFYHAEKERSSVLQNEMLAKSVLADATSVADKSRSSFEIQAHELAEAKAAAVDEANKLKIWVEKHARVLEAIQDNSVACVESCMQLNCKDEALSLISAVQESGVPLTVVPEPTRAQCSELDREVSQLISELQGGLSSALDSLGEYSLVLQQVLPVNYITTSPISSWAQVLQLSARSTSQDMLSLAKRQAAEVIAKVQGEGIHLMQQRYRDLLNQMESYFTCVERLARECSELMNSIGLDNEVQSKERILSAFMNSIQLPSQKKDGVDTHLSHKESLRQGENQTPAKGDVQETTSKVLSILGIAVGQLYNDIRAKVSDLSTKANGKTKFRADDSGLQADAGMGLQFFEQHIEKCALISGVVDEVHEVIGKTLAETSDAYAKPHPRHWASTFQAALHSSVNMIEQMTEAFLPEFIRSFVSHNSEVMEAVGSISKIRGSVDKALEKLVEIELERASLTELEQSYSVRVGQITEQQIALEEAAARGREHLSWEEAEELASQEEICRAQLEQLHETWSQKDMRISSLMKVEDSVINSLLSSKQYFSSLLDHDHENEFHFRQSKALLSILTKPFAGLESLDHMFPSQIDRPISNMKDALSLGPSLSDLVWPLVGILKDHAFFVWELNLLDSIFDMCMHEISSSVEHSINANQLYLTLKKKLAAHVEKQVFRYITERIAPSLILSLDEEISVLLQLSQGRIESDQPKRDSAAVGRVALMLEEYCNAHETARAARTTVSLMKKQLNELTEALRKIILETVQVEWLHDLSSPHAQKAKVLSQNILGNDKFMSLILNLSRNNLLDKIQSSVSLITRSIEILQACESISVSAEGQLERAMGWACAGPNTSSGGGSTAKGSGIPPEFHGHLLKRRKLLRVVQEEASDLVKLCTSVLEFEASREGLYFIPEDKTSEQSMDKGRAWQQTFLNLLTRLDAAYHSFTCAEQEWKLGQLNLEAAGKGLFSANNQVSIVSVKAKSALVNLQDALVAMYEHACEVSALLSGFKHVSQDRSALTSECGSLLDEVLAIADGLHDVYTLGKEAAAVHSSLMTNLSKANAILFPLEACLSADVTVMSEAISKEREKNNGSMPLIHGKALYQSYNTKIREACKNIEPLFGPLTDNVEGLHSMVMKLGHLSSLHAGNLHKALEVPGERESVRSQDIPSTHPNLLQSDSSTEKDRDSSENMECGSPDLEMNTDVSLQDGCWISPPDHSYTSSSGCTTGLTQNSSSGYLEKINALMDVRTEIEDPGATDQETRNGSDNHSISSNVALTHASNIHEVETQLVEGRIESDNNSAAFKQGRGQECENSDPKSYADSSIRVTRVCLFCLMATGKNPFALSILKQVEHKLHGRDIDGTRPLNISEQVDYLLKQATSIDNLCNMYEGWTPWI</sequence>
<dbReference type="InterPro" id="IPR016024">
    <property type="entry name" value="ARM-type_fold"/>
</dbReference>
<proteinExistence type="inferred from homology"/>
<dbReference type="GO" id="GO:0000723">
    <property type="term" value="P:telomere maintenance"/>
    <property type="evidence" value="ECO:0007669"/>
    <property type="project" value="TreeGrafter"/>
</dbReference>
<feature type="compositionally biased region" description="Polar residues" evidence="12">
    <location>
        <begin position="2597"/>
        <end position="2609"/>
    </location>
</feature>
<keyword evidence="17" id="KW-1185">Reference proteome</keyword>
<dbReference type="InterPro" id="IPR014009">
    <property type="entry name" value="PIK_FAT"/>
</dbReference>
<evidence type="ECO:0000256" key="2">
    <source>
        <dbReference type="ARBA" id="ARBA00012513"/>
    </source>
</evidence>
<protein>
    <recommendedName>
        <fullName evidence="2">non-specific serine/threonine protein kinase</fullName>
        <ecNumber evidence="2">2.7.11.1</ecNumber>
    </recommendedName>
</protein>
<reference evidence="16" key="1">
    <citation type="submission" date="2020-05" db="EMBL/GenBank/DDBJ databases">
        <title>WGS assembly of Panicum virgatum.</title>
        <authorList>
            <person name="Lovell J.T."/>
            <person name="Jenkins J."/>
            <person name="Shu S."/>
            <person name="Juenger T.E."/>
            <person name="Schmutz J."/>
        </authorList>
    </citation>
    <scope>NUCLEOTIDE SEQUENCE</scope>
    <source>
        <strain evidence="16">AP13</strain>
    </source>
</reference>
<keyword evidence="4" id="KW-0808">Transferase</keyword>
<dbReference type="GO" id="GO:0005524">
    <property type="term" value="F:ATP binding"/>
    <property type="evidence" value="ECO:0007669"/>
    <property type="project" value="UniProtKB-KW"/>
</dbReference>
<comment type="catalytic activity">
    <reaction evidence="9">
        <text>L-threonyl-[protein] + ATP = O-phospho-L-threonyl-[protein] + ADP + H(+)</text>
        <dbReference type="Rhea" id="RHEA:46608"/>
        <dbReference type="Rhea" id="RHEA-COMP:11060"/>
        <dbReference type="Rhea" id="RHEA-COMP:11605"/>
        <dbReference type="ChEBI" id="CHEBI:15378"/>
        <dbReference type="ChEBI" id="CHEBI:30013"/>
        <dbReference type="ChEBI" id="CHEBI:30616"/>
        <dbReference type="ChEBI" id="CHEBI:61977"/>
        <dbReference type="ChEBI" id="CHEBI:456216"/>
        <dbReference type="EC" id="2.7.11.1"/>
    </reaction>
</comment>
<evidence type="ECO:0000256" key="11">
    <source>
        <dbReference type="SAM" id="Coils"/>
    </source>
</evidence>